<dbReference type="PANTHER" id="PTHR30023:SF0">
    <property type="entry name" value="PENICILLIN-SENSITIVE CARBOXYPEPTIDASE A"/>
    <property type="match status" value="1"/>
</dbReference>
<gene>
    <name evidence="4" type="primary">dacB_2</name>
    <name evidence="4" type="ORF">NCTC13316_02780</name>
</gene>
<evidence type="ECO:0000256" key="1">
    <source>
        <dbReference type="ARBA" id="ARBA00006096"/>
    </source>
</evidence>
<dbReference type="AlphaFoldDB" id="A0A378JPP7"/>
<evidence type="ECO:0000313" key="5">
    <source>
        <dbReference type="Proteomes" id="UP000254794"/>
    </source>
</evidence>
<dbReference type="GO" id="GO:0009002">
    <property type="term" value="F:serine-type D-Ala-D-Ala carboxypeptidase activity"/>
    <property type="evidence" value="ECO:0007669"/>
    <property type="project" value="UniProtKB-EC"/>
</dbReference>
<dbReference type="PANTHER" id="PTHR30023">
    <property type="entry name" value="D-ALANYL-D-ALANINE CARBOXYPEPTIDASE"/>
    <property type="match status" value="1"/>
</dbReference>
<dbReference type="Proteomes" id="UP000254794">
    <property type="component" value="Unassembled WGS sequence"/>
</dbReference>
<dbReference type="InterPro" id="IPR000667">
    <property type="entry name" value="Peptidase_S13"/>
</dbReference>
<dbReference type="Gene3D" id="3.40.710.10">
    <property type="entry name" value="DD-peptidase/beta-lactamase superfamily"/>
    <property type="match status" value="2"/>
</dbReference>
<dbReference type="OrthoDB" id="9802627at2"/>
<evidence type="ECO:0000256" key="3">
    <source>
        <dbReference type="SAM" id="SignalP"/>
    </source>
</evidence>
<dbReference type="PRINTS" id="PR00922">
    <property type="entry name" value="DADACBPTASE3"/>
</dbReference>
<protein>
    <submittedName>
        <fullName evidence="4">D-alanyl-D-alanine carboxypeptidase</fullName>
        <ecNumber evidence="4">3.4.16.4</ecNumber>
    </submittedName>
</protein>
<comment type="similarity">
    <text evidence="1">Belongs to the peptidase S13 family.</text>
</comment>
<dbReference type="EC" id="3.4.16.4" evidence="4"/>
<dbReference type="Pfam" id="PF02113">
    <property type="entry name" value="Peptidase_S13"/>
    <property type="match status" value="1"/>
</dbReference>
<accession>A0A378JPP7</accession>
<dbReference type="RefSeq" id="WP_115332190.1">
    <property type="nucleotide sequence ID" value="NZ_CAAAHP010000003.1"/>
</dbReference>
<dbReference type="InterPro" id="IPR012338">
    <property type="entry name" value="Beta-lactam/transpept-like"/>
</dbReference>
<feature type="chain" id="PRO_5017036305" evidence="3">
    <location>
        <begin position="20"/>
        <end position="598"/>
    </location>
</feature>
<dbReference type="GO" id="GO:0006508">
    <property type="term" value="P:proteolysis"/>
    <property type="evidence" value="ECO:0007669"/>
    <property type="project" value="InterPro"/>
</dbReference>
<dbReference type="GO" id="GO:0000270">
    <property type="term" value="P:peptidoglycan metabolic process"/>
    <property type="evidence" value="ECO:0007669"/>
    <property type="project" value="TreeGrafter"/>
</dbReference>
<evidence type="ECO:0000256" key="2">
    <source>
        <dbReference type="ARBA" id="ARBA00022801"/>
    </source>
</evidence>
<sequence length="598" mass="66356">MKRIFTHMALMLSPAILYASIQSGADKLINQIDPNINIGIEVVDLTSGVTLYQRNSAQSFIPASNMKLFSDAAALMVLGPDYRFKNKLSINSAQVQQGILKGNLYLHLSGDPSFSRERLSGLINELKNWHINRIQGNVIIDSTHAAIDPYAPGWMTEDLAYSYGAPLAPVMIDANRMTVTVNPADKTSLPAIVEVDDDSGSIKVNNQVTTKDKAGHCGVSFIMDKENHLNVYGCVGIGQWAIQQKMAIRNPLMYAQGLLRQQLLRANITLEGDILLGKAPAGNLLIATDTSKPIAQLLADTLKPSDNLYADSLFLHAADKLSGAPVNWSQAQTIIKQFLQQQTGIALKQAVLTDGSGLSRYDLLTPNQTVNLLRFLFARFPLAYEYIAALPVSGRDGTLQKRFKKPNQQDLVRAKTGTMRGIISLSGYLYTANAHTLAFAIYVNTRRGTSPAVSGKYRYLVDALCTYFLQQKPTNSTWSTMLMPNTRFKFQQNPTQAEQQRGKQAKWRRLETVIKQALRGQPVTVIYRNNELVLQDKQVDIGHVLAVLQAARKRYPFSVALASKSMPAMHSKNFFLWVESTLLPPKTQRIWTIREAAS</sequence>
<name>A0A378JPP7_9GAMM</name>
<proteinExistence type="inferred from homology"/>
<organism evidence="4 5">
    <name type="scientific">Legionella busanensis</name>
    <dbReference type="NCBI Taxonomy" id="190655"/>
    <lineage>
        <taxon>Bacteria</taxon>
        <taxon>Pseudomonadati</taxon>
        <taxon>Pseudomonadota</taxon>
        <taxon>Gammaproteobacteria</taxon>
        <taxon>Legionellales</taxon>
        <taxon>Legionellaceae</taxon>
        <taxon>Legionella</taxon>
    </lineage>
</organism>
<reference evidence="4 5" key="1">
    <citation type="submission" date="2018-06" db="EMBL/GenBank/DDBJ databases">
        <authorList>
            <consortium name="Pathogen Informatics"/>
            <person name="Doyle S."/>
        </authorList>
    </citation>
    <scope>NUCLEOTIDE SEQUENCE [LARGE SCALE GENOMIC DNA]</scope>
    <source>
        <strain evidence="4 5">NCTC13316</strain>
    </source>
</reference>
<evidence type="ECO:0000313" key="4">
    <source>
        <dbReference type="EMBL" id="STX52658.1"/>
    </source>
</evidence>
<dbReference type="SUPFAM" id="SSF56601">
    <property type="entry name" value="beta-lactamase/transpeptidase-like"/>
    <property type="match status" value="1"/>
</dbReference>
<keyword evidence="4" id="KW-0121">Carboxypeptidase</keyword>
<feature type="signal peptide" evidence="3">
    <location>
        <begin position="1"/>
        <end position="19"/>
    </location>
</feature>
<keyword evidence="4" id="KW-0645">Protease</keyword>
<dbReference type="NCBIfam" id="TIGR00666">
    <property type="entry name" value="PBP4"/>
    <property type="match status" value="1"/>
</dbReference>
<dbReference type="EMBL" id="UGOD01000001">
    <property type="protein sequence ID" value="STX52658.1"/>
    <property type="molecule type" value="Genomic_DNA"/>
</dbReference>
<keyword evidence="2 4" id="KW-0378">Hydrolase</keyword>
<keyword evidence="3" id="KW-0732">Signal</keyword>
<dbReference type="Gene3D" id="3.50.80.20">
    <property type="entry name" value="D-Ala-D-Ala carboxypeptidase C, peptidase S13"/>
    <property type="match status" value="1"/>
</dbReference>
<keyword evidence="5" id="KW-1185">Reference proteome</keyword>